<comment type="caution">
    <text evidence="2">The sequence shown here is derived from an EMBL/GenBank/DDBJ whole genome shotgun (WGS) entry which is preliminary data.</text>
</comment>
<gene>
    <name evidence="2" type="ORF">GCM10010840_15940</name>
</gene>
<keyword evidence="1" id="KW-0732">Signal</keyword>
<dbReference type="Proteomes" id="UP000639973">
    <property type="component" value="Unassembled WGS sequence"/>
</dbReference>
<dbReference type="EMBL" id="BMOL01000006">
    <property type="protein sequence ID" value="GGL78914.1"/>
    <property type="molecule type" value="Genomic_DNA"/>
</dbReference>
<feature type="signal peptide" evidence="1">
    <location>
        <begin position="1"/>
        <end position="30"/>
    </location>
</feature>
<evidence type="ECO:0000313" key="2">
    <source>
        <dbReference type="EMBL" id="GGL78914.1"/>
    </source>
</evidence>
<feature type="chain" id="PRO_5046849329" evidence="1">
    <location>
        <begin position="31"/>
        <end position="281"/>
    </location>
</feature>
<proteinExistence type="predicted"/>
<sequence>MSTPFSSDIRRRLFLLSLTVPALLCGTAAAAPPPLLTLPAGAVATLQPGGVPVNGPQQRELVPGIQACVATGSATVSEGGVRRLLTAGQCYQMPAPRSLVSSLRSLAASWVPSSRKAGTVNAESRGEDRCGDPTPGVALPNTYLLETLAVPLTSRPYPNALEVTSGINGRLYRAEKAAPGADFTVPTAALQRADHMDIRDGAGKLLYRGAVSHVVFPERTDGEDSAPAALARQLLETGLLEYALPAYSLLRHAGEQDAANELLGVIRACFVVPPPEAGGQR</sequence>
<dbReference type="RefSeq" id="WP_188970711.1">
    <property type="nucleotide sequence ID" value="NZ_BMOL01000006.1"/>
</dbReference>
<evidence type="ECO:0000256" key="1">
    <source>
        <dbReference type="SAM" id="SignalP"/>
    </source>
</evidence>
<protein>
    <submittedName>
        <fullName evidence="2">Uncharacterized protein</fullName>
    </submittedName>
</protein>
<accession>A0ABQ2G8C3</accession>
<reference evidence="3" key="1">
    <citation type="journal article" date="2019" name="Int. J. Syst. Evol. Microbiol.">
        <title>The Global Catalogue of Microorganisms (GCM) 10K type strain sequencing project: providing services to taxonomists for standard genome sequencing and annotation.</title>
        <authorList>
            <consortium name="The Broad Institute Genomics Platform"/>
            <consortium name="The Broad Institute Genome Sequencing Center for Infectious Disease"/>
            <person name="Wu L."/>
            <person name="Ma J."/>
        </authorList>
    </citation>
    <scope>NUCLEOTIDE SEQUENCE [LARGE SCALE GENOMIC DNA]</scope>
    <source>
        <strain evidence="3">JCM 15442</strain>
    </source>
</reference>
<organism evidence="2 3">
    <name type="scientific">Deinococcus aerolatus</name>
    <dbReference type="NCBI Taxonomy" id="522487"/>
    <lineage>
        <taxon>Bacteria</taxon>
        <taxon>Thermotogati</taxon>
        <taxon>Deinococcota</taxon>
        <taxon>Deinococci</taxon>
        <taxon>Deinococcales</taxon>
        <taxon>Deinococcaceae</taxon>
        <taxon>Deinococcus</taxon>
    </lineage>
</organism>
<name>A0ABQ2G8C3_9DEIO</name>
<evidence type="ECO:0000313" key="3">
    <source>
        <dbReference type="Proteomes" id="UP000639973"/>
    </source>
</evidence>
<keyword evidence="3" id="KW-1185">Reference proteome</keyword>